<keyword evidence="11" id="KW-0472">Membrane</keyword>
<keyword evidence="4" id="KW-0808">Transferase</keyword>
<proteinExistence type="predicted"/>
<protein>
    <recommendedName>
        <fullName evidence="2">histidine kinase</fullName>
        <ecNumber evidence="2">2.7.13.3</ecNumber>
    </recommendedName>
</protein>
<feature type="domain" description="Signal transduction histidine kinase subgroup 3 dimerisation and phosphoacceptor" evidence="12">
    <location>
        <begin position="230"/>
        <end position="295"/>
    </location>
</feature>
<feature type="transmembrane region" description="Helical" evidence="11">
    <location>
        <begin position="116"/>
        <end position="142"/>
    </location>
</feature>
<evidence type="ECO:0000259" key="12">
    <source>
        <dbReference type="Pfam" id="PF07730"/>
    </source>
</evidence>
<evidence type="ECO:0000256" key="7">
    <source>
        <dbReference type="ARBA" id="ARBA00022840"/>
    </source>
</evidence>
<name>A0A9D2Q177_9MICO</name>
<evidence type="ECO:0000256" key="10">
    <source>
        <dbReference type="SAM" id="MobiDB-lite"/>
    </source>
</evidence>
<keyword evidence="11" id="KW-0812">Transmembrane</keyword>
<dbReference type="PANTHER" id="PTHR24421:SF10">
    <property type="entry name" value="NITRATE_NITRITE SENSOR PROTEIN NARQ"/>
    <property type="match status" value="1"/>
</dbReference>
<gene>
    <name evidence="13" type="ORF">H9932_10645</name>
</gene>
<dbReference type="Pfam" id="PF07730">
    <property type="entry name" value="HisKA_3"/>
    <property type="match status" value="1"/>
</dbReference>
<dbReference type="GO" id="GO:0005524">
    <property type="term" value="F:ATP binding"/>
    <property type="evidence" value="ECO:0007669"/>
    <property type="project" value="UniProtKB-KW"/>
</dbReference>
<evidence type="ECO:0000256" key="2">
    <source>
        <dbReference type="ARBA" id="ARBA00012438"/>
    </source>
</evidence>
<reference evidence="13" key="2">
    <citation type="submission" date="2021-04" db="EMBL/GenBank/DDBJ databases">
        <authorList>
            <person name="Gilroy R."/>
        </authorList>
    </citation>
    <scope>NUCLEOTIDE SEQUENCE</scope>
    <source>
        <strain evidence="13">CHK130-7132</strain>
    </source>
</reference>
<dbReference type="Gene3D" id="3.30.565.10">
    <property type="entry name" value="Histidine kinase-like ATPase, C-terminal domain"/>
    <property type="match status" value="1"/>
</dbReference>
<evidence type="ECO:0000256" key="6">
    <source>
        <dbReference type="ARBA" id="ARBA00022777"/>
    </source>
</evidence>
<dbReference type="GO" id="GO:0046983">
    <property type="term" value="F:protein dimerization activity"/>
    <property type="evidence" value="ECO:0007669"/>
    <property type="project" value="InterPro"/>
</dbReference>
<dbReference type="PANTHER" id="PTHR24421">
    <property type="entry name" value="NITRATE/NITRITE SENSOR PROTEIN NARX-RELATED"/>
    <property type="match status" value="1"/>
</dbReference>
<keyword evidence="11" id="KW-1133">Transmembrane helix</keyword>
<evidence type="ECO:0000256" key="4">
    <source>
        <dbReference type="ARBA" id="ARBA00022679"/>
    </source>
</evidence>
<accession>A0A9D2Q177</accession>
<dbReference type="CDD" id="cd16917">
    <property type="entry name" value="HATPase_UhpB-NarQ-NarX-like"/>
    <property type="match status" value="1"/>
</dbReference>
<feature type="compositionally biased region" description="Basic residues" evidence="10">
    <location>
        <begin position="9"/>
        <end position="19"/>
    </location>
</feature>
<dbReference type="InterPro" id="IPR050482">
    <property type="entry name" value="Sensor_HK_TwoCompSys"/>
</dbReference>
<keyword evidence="6 13" id="KW-0418">Kinase</keyword>
<feature type="region of interest" description="Disordered" evidence="10">
    <location>
        <begin position="1"/>
        <end position="63"/>
    </location>
</feature>
<keyword evidence="3" id="KW-0597">Phosphoprotein</keyword>
<dbReference type="InterPro" id="IPR011712">
    <property type="entry name" value="Sig_transdc_His_kin_sub3_dim/P"/>
</dbReference>
<comment type="caution">
    <text evidence="13">The sequence shown here is derived from an EMBL/GenBank/DDBJ whole genome shotgun (WGS) entry which is preliminary data.</text>
</comment>
<evidence type="ECO:0000256" key="5">
    <source>
        <dbReference type="ARBA" id="ARBA00022741"/>
    </source>
</evidence>
<dbReference type="GO" id="GO:0016020">
    <property type="term" value="C:membrane"/>
    <property type="evidence" value="ECO:0007669"/>
    <property type="project" value="InterPro"/>
</dbReference>
<feature type="transmembrane region" description="Helical" evidence="11">
    <location>
        <begin position="149"/>
        <end position="169"/>
    </location>
</feature>
<dbReference type="Proteomes" id="UP000823854">
    <property type="component" value="Unassembled WGS sequence"/>
</dbReference>
<keyword evidence="7" id="KW-0067">ATP-binding</keyword>
<dbReference type="GO" id="GO:0000155">
    <property type="term" value="F:phosphorelay sensor kinase activity"/>
    <property type="evidence" value="ECO:0007669"/>
    <property type="project" value="InterPro"/>
</dbReference>
<dbReference type="AlphaFoldDB" id="A0A9D2Q177"/>
<dbReference type="EMBL" id="DWWC01000219">
    <property type="protein sequence ID" value="HJC70114.1"/>
    <property type="molecule type" value="Genomic_DNA"/>
</dbReference>
<dbReference type="InterPro" id="IPR036890">
    <property type="entry name" value="HATPase_C_sf"/>
</dbReference>
<evidence type="ECO:0000313" key="13">
    <source>
        <dbReference type="EMBL" id="HJC70114.1"/>
    </source>
</evidence>
<evidence type="ECO:0000256" key="9">
    <source>
        <dbReference type="SAM" id="Coils"/>
    </source>
</evidence>
<dbReference type="EC" id="2.7.13.3" evidence="2"/>
<feature type="transmembrane region" description="Helical" evidence="11">
    <location>
        <begin position="175"/>
        <end position="200"/>
    </location>
</feature>
<keyword evidence="8" id="KW-0902">Two-component regulatory system</keyword>
<evidence type="ECO:0000313" key="14">
    <source>
        <dbReference type="Proteomes" id="UP000823854"/>
    </source>
</evidence>
<sequence>MGSTLLLRRPPRQRPRARARATIVGPRPSADRRSSPTPPSAGPRARSRGARRYSDGVDHPGAPARRRWQEGLIVAAVVAEAGTQTLLAATALGLWQGGLALLLGLALLARHRHWPWLLPLVQVLNAVSGSITVLVIATYTFATRCPNRLLTLLFALLAAGTATLTPLLLMGDEPAAAMMTIALTTLLVAAATSIGLYTSVRRALLAELRERAEQAESGRAAAEEQARRAERTRIAREMHDIVAHKISLVALQAGALEVNPGADREQVQQSAALIRGTATTALSELREVLGVLRGDEDQAPLAPQPTWDDVRRLVTTSQEAGVSVDLFDFIDDPVPDPLARTAYRVVQEGLTNIHKHAMHTRARVALIGEPGTDLVIEVSNVLPKGFTTDLPGARMGLSGIETRVTHAGGSITSGPTDDGRFEVRAVIPWPTAT</sequence>
<keyword evidence="5" id="KW-0547">Nucleotide-binding</keyword>
<keyword evidence="9" id="KW-0175">Coiled coil</keyword>
<evidence type="ECO:0000256" key="11">
    <source>
        <dbReference type="SAM" id="Phobius"/>
    </source>
</evidence>
<evidence type="ECO:0000256" key="3">
    <source>
        <dbReference type="ARBA" id="ARBA00022553"/>
    </source>
</evidence>
<reference evidence="13" key="1">
    <citation type="journal article" date="2021" name="PeerJ">
        <title>Extensive microbial diversity within the chicken gut microbiome revealed by metagenomics and culture.</title>
        <authorList>
            <person name="Gilroy R."/>
            <person name="Ravi A."/>
            <person name="Getino M."/>
            <person name="Pursley I."/>
            <person name="Horton D.L."/>
            <person name="Alikhan N.F."/>
            <person name="Baker D."/>
            <person name="Gharbi K."/>
            <person name="Hall N."/>
            <person name="Watson M."/>
            <person name="Adriaenssens E.M."/>
            <person name="Foster-Nyarko E."/>
            <person name="Jarju S."/>
            <person name="Secka A."/>
            <person name="Antonio M."/>
            <person name="Oren A."/>
            <person name="Chaudhuri R.R."/>
            <person name="La Ragione R."/>
            <person name="Hildebrand F."/>
            <person name="Pallen M.J."/>
        </authorList>
    </citation>
    <scope>NUCLEOTIDE SEQUENCE</scope>
    <source>
        <strain evidence="13">CHK130-7132</strain>
    </source>
</reference>
<evidence type="ECO:0000256" key="8">
    <source>
        <dbReference type="ARBA" id="ARBA00023012"/>
    </source>
</evidence>
<comment type="catalytic activity">
    <reaction evidence="1">
        <text>ATP + protein L-histidine = ADP + protein N-phospho-L-histidine.</text>
        <dbReference type="EC" id="2.7.13.3"/>
    </reaction>
</comment>
<feature type="coiled-coil region" evidence="9">
    <location>
        <begin position="205"/>
        <end position="232"/>
    </location>
</feature>
<evidence type="ECO:0000256" key="1">
    <source>
        <dbReference type="ARBA" id="ARBA00000085"/>
    </source>
</evidence>
<dbReference type="Gene3D" id="1.20.5.1930">
    <property type="match status" value="1"/>
</dbReference>
<organism evidence="13 14">
    <name type="scientific">Candidatus Brachybacterium intestinipullorum</name>
    <dbReference type="NCBI Taxonomy" id="2838512"/>
    <lineage>
        <taxon>Bacteria</taxon>
        <taxon>Bacillati</taxon>
        <taxon>Actinomycetota</taxon>
        <taxon>Actinomycetes</taxon>
        <taxon>Micrococcales</taxon>
        <taxon>Dermabacteraceae</taxon>
        <taxon>Brachybacterium</taxon>
    </lineage>
</organism>